<name>A0ABW2TZP6_9PSEU</name>
<dbReference type="SUPFAM" id="SSF51905">
    <property type="entry name" value="FAD/NAD(P)-binding domain"/>
    <property type="match status" value="1"/>
</dbReference>
<feature type="domain" description="FAD dependent oxidoreductase" evidence="1">
    <location>
        <begin position="4"/>
        <end position="40"/>
    </location>
</feature>
<keyword evidence="3" id="KW-1185">Reference proteome</keyword>
<sequence length="44" mass="4619">MTKRILVIGGGIAGPVTALALRRAGFEPVVFEAYDRSADEAGRS</sequence>
<protein>
    <submittedName>
        <fullName evidence="2">FAD-dependent oxidoreductase</fullName>
    </submittedName>
</protein>
<dbReference type="EMBL" id="JBHTEY010000004">
    <property type="protein sequence ID" value="MFC7618160.1"/>
    <property type="molecule type" value="Genomic_DNA"/>
</dbReference>
<reference evidence="3" key="1">
    <citation type="journal article" date="2019" name="Int. J. Syst. Evol. Microbiol.">
        <title>The Global Catalogue of Microorganisms (GCM) 10K type strain sequencing project: providing services to taxonomists for standard genome sequencing and annotation.</title>
        <authorList>
            <consortium name="The Broad Institute Genomics Platform"/>
            <consortium name="The Broad Institute Genome Sequencing Center for Infectious Disease"/>
            <person name="Wu L."/>
            <person name="Ma J."/>
        </authorList>
    </citation>
    <scope>NUCLEOTIDE SEQUENCE [LARGE SCALE GENOMIC DNA]</scope>
    <source>
        <strain evidence="3">JCM 17695</strain>
    </source>
</reference>
<accession>A0ABW2TZP6</accession>
<comment type="caution">
    <text evidence="2">The sequence shown here is derived from an EMBL/GenBank/DDBJ whole genome shotgun (WGS) entry which is preliminary data.</text>
</comment>
<evidence type="ECO:0000313" key="2">
    <source>
        <dbReference type="EMBL" id="MFC7618160.1"/>
    </source>
</evidence>
<evidence type="ECO:0000313" key="3">
    <source>
        <dbReference type="Proteomes" id="UP001596512"/>
    </source>
</evidence>
<dbReference type="InterPro" id="IPR036188">
    <property type="entry name" value="FAD/NAD-bd_sf"/>
</dbReference>
<gene>
    <name evidence="2" type="ORF">ACFQV2_37010</name>
</gene>
<proteinExistence type="predicted"/>
<organism evidence="2 3">
    <name type="scientific">Actinokineospora soli</name>
    <dbReference type="NCBI Taxonomy" id="1048753"/>
    <lineage>
        <taxon>Bacteria</taxon>
        <taxon>Bacillati</taxon>
        <taxon>Actinomycetota</taxon>
        <taxon>Actinomycetes</taxon>
        <taxon>Pseudonocardiales</taxon>
        <taxon>Pseudonocardiaceae</taxon>
        <taxon>Actinokineospora</taxon>
    </lineage>
</organism>
<dbReference type="Pfam" id="PF01266">
    <property type="entry name" value="DAO"/>
    <property type="match status" value="1"/>
</dbReference>
<evidence type="ECO:0000259" key="1">
    <source>
        <dbReference type="Pfam" id="PF01266"/>
    </source>
</evidence>
<dbReference type="InterPro" id="IPR006076">
    <property type="entry name" value="FAD-dep_OxRdtase"/>
</dbReference>
<dbReference type="Proteomes" id="UP001596512">
    <property type="component" value="Unassembled WGS sequence"/>
</dbReference>
<dbReference type="Gene3D" id="3.50.50.60">
    <property type="entry name" value="FAD/NAD(P)-binding domain"/>
    <property type="match status" value="1"/>
</dbReference>